<dbReference type="Gene3D" id="2.40.70.10">
    <property type="entry name" value="Acid Proteases"/>
    <property type="match status" value="1"/>
</dbReference>
<dbReference type="PROSITE" id="PS51257">
    <property type="entry name" value="PROKAR_LIPOPROTEIN"/>
    <property type="match status" value="1"/>
</dbReference>
<keyword evidence="2" id="KW-1133">Transmembrane helix</keyword>
<evidence type="ECO:0000256" key="1">
    <source>
        <dbReference type="SAM" id="MobiDB-lite"/>
    </source>
</evidence>
<dbReference type="InterPro" id="IPR021109">
    <property type="entry name" value="Peptidase_aspartic_dom_sf"/>
</dbReference>
<reference evidence="4 5" key="1">
    <citation type="submission" date="2019-06" db="EMBL/GenBank/DDBJ databases">
        <title>Genome Sequence of the Brown Rot Fungal Pathogen Monilinia laxa.</title>
        <authorList>
            <person name="De Miccolis Angelini R.M."/>
            <person name="Landi L."/>
            <person name="Abate D."/>
            <person name="Pollastro S."/>
            <person name="Romanazzi G."/>
            <person name="Faretra F."/>
        </authorList>
    </citation>
    <scope>NUCLEOTIDE SEQUENCE [LARGE SCALE GENOMIC DNA]</scope>
    <source>
        <strain evidence="4 5">Mlax316</strain>
    </source>
</reference>
<sequence>MALAGRLQLMFCVILSSATFVSAACSVPPIPIRIGNVTLSTGETSRGLDLSVGNPEQHFAFLPQWPLNNSFIYGTDGFCSSSWSTAACTTFRGGSYDEFASKSRGLPATNTYPSDGSPYPQLNMVSENITLSSNVSILEFPIGIAKADWGEQGYYPQMAIGLGTNSTILNTLYSSGQIASRTWSMFWGRTGATAATQLDGGFVFGGYDRAKVTGTNYTRSLTYSRTACFSGMLVTITDMVLNFPNGTDASMFAGIESDAIQACIEPSYPVLLTVPTDPYFINFEVLTDQGLSGRSFGTYYYGMLYGNGPDDSKPYAGDLTIELDSGISVRIPNDQLVVPNLSIDHASGAMVANASEPELVLNAIQAVNANDLPQLGRQFLTAAYLMLNQDAKTFTLWQANPTENEDLVSIDGRNNAIDDFCTSPSTPNNNSANGNLANTSSATSSSTPTSNLTADNQKPGVLSTGVIAGVAIASVAVIASIGGIIIWYTSQRRRKHSINDSPTTAANVSEKTPPGYSQSYHDQMQFPHYIPQELHAKTVPVIARYELQAKAVPISELQELP</sequence>
<keyword evidence="5" id="KW-1185">Reference proteome</keyword>
<evidence type="ECO:0008006" key="6">
    <source>
        <dbReference type="Google" id="ProtNLM"/>
    </source>
</evidence>
<dbReference type="AlphaFoldDB" id="A0A5N6JS94"/>
<evidence type="ECO:0000313" key="5">
    <source>
        <dbReference type="Proteomes" id="UP000326757"/>
    </source>
</evidence>
<dbReference type="Proteomes" id="UP000326757">
    <property type="component" value="Unassembled WGS sequence"/>
</dbReference>
<feature type="region of interest" description="Disordered" evidence="1">
    <location>
        <begin position="419"/>
        <end position="458"/>
    </location>
</feature>
<evidence type="ECO:0000256" key="2">
    <source>
        <dbReference type="SAM" id="Phobius"/>
    </source>
</evidence>
<organism evidence="4 5">
    <name type="scientific">Monilinia laxa</name>
    <name type="common">Brown rot fungus</name>
    <name type="synonym">Sclerotinia laxa</name>
    <dbReference type="NCBI Taxonomy" id="61186"/>
    <lineage>
        <taxon>Eukaryota</taxon>
        <taxon>Fungi</taxon>
        <taxon>Dikarya</taxon>
        <taxon>Ascomycota</taxon>
        <taxon>Pezizomycotina</taxon>
        <taxon>Leotiomycetes</taxon>
        <taxon>Helotiales</taxon>
        <taxon>Sclerotiniaceae</taxon>
        <taxon>Monilinia</taxon>
    </lineage>
</organism>
<dbReference type="OrthoDB" id="5361565at2759"/>
<proteinExistence type="predicted"/>
<feature type="signal peptide" evidence="3">
    <location>
        <begin position="1"/>
        <end position="23"/>
    </location>
</feature>
<dbReference type="EMBL" id="VIGI01000014">
    <property type="protein sequence ID" value="KAB8291748.1"/>
    <property type="molecule type" value="Genomic_DNA"/>
</dbReference>
<keyword evidence="3" id="KW-0732">Signal</keyword>
<comment type="caution">
    <text evidence="4">The sequence shown here is derived from an EMBL/GenBank/DDBJ whole genome shotgun (WGS) entry which is preliminary data.</text>
</comment>
<feature type="chain" id="PRO_5025038530" description="Peptidase A1 domain-containing protein" evidence="3">
    <location>
        <begin position="24"/>
        <end position="561"/>
    </location>
</feature>
<keyword evidence="2" id="KW-0812">Transmembrane</keyword>
<protein>
    <recommendedName>
        <fullName evidence="6">Peptidase A1 domain-containing protein</fullName>
    </recommendedName>
</protein>
<keyword evidence="2" id="KW-0472">Membrane</keyword>
<name>A0A5N6JS94_MONLA</name>
<dbReference type="SUPFAM" id="SSF50630">
    <property type="entry name" value="Acid proteases"/>
    <property type="match status" value="1"/>
</dbReference>
<accession>A0A5N6JS94</accession>
<evidence type="ECO:0000256" key="3">
    <source>
        <dbReference type="SAM" id="SignalP"/>
    </source>
</evidence>
<feature type="compositionally biased region" description="Low complexity" evidence="1">
    <location>
        <begin position="422"/>
        <end position="454"/>
    </location>
</feature>
<feature type="transmembrane region" description="Helical" evidence="2">
    <location>
        <begin position="466"/>
        <end position="488"/>
    </location>
</feature>
<gene>
    <name evidence="4" type="ORF">EYC80_006543</name>
</gene>
<evidence type="ECO:0000313" key="4">
    <source>
        <dbReference type="EMBL" id="KAB8291748.1"/>
    </source>
</evidence>